<proteinExistence type="predicted"/>
<keyword evidence="4" id="KW-1185">Reference proteome</keyword>
<feature type="region of interest" description="Disordered" evidence="1">
    <location>
        <begin position="97"/>
        <end position="134"/>
    </location>
</feature>
<feature type="non-terminal residue" evidence="2">
    <location>
        <position position="1"/>
    </location>
</feature>
<dbReference type="VEuPathDB" id="VectorBase:ISCW020106"/>
<dbReference type="InParanoid" id="B7PZI9"/>
<name>B7PZI9_IXOSC</name>
<organism>
    <name type="scientific">Ixodes scapularis</name>
    <name type="common">Black-legged tick</name>
    <name type="synonym">Deer tick</name>
    <dbReference type="NCBI Taxonomy" id="6945"/>
    <lineage>
        <taxon>Eukaryota</taxon>
        <taxon>Metazoa</taxon>
        <taxon>Ecdysozoa</taxon>
        <taxon>Arthropoda</taxon>
        <taxon>Chelicerata</taxon>
        <taxon>Arachnida</taxon>
        <taxon>Acari</taxon>
        <taxon>Parasitiformes</taxon>
        <taxon>Ixodida</taxon>
        <taxon>Ixodoidea</taxon>
        <taxon>Ixodidae</taxon>
        <taxon>Ixodinae</taxon>
        <taxon>Ixodes</taxon>
    </lineage>
</organism>
<evidence type="ECO:0000313" key="2">
    <source>
        <dbReference type="EMBL" id="EEC12011.1"/>
    </source>
</evidence>
<gene>
    <name evidence="2" type="ORF">IscW_ISCW020106</name>
</gene>
<protein>
    <submittedName>
        <fullName evidence="2 3">Uncharacterized protein</fullName>
    </submittedName>
</protein>
<dbReference type="EMBL" id="DS825938">
    <property type="protein sequence ID" value="EEC12011.1"/>
    <property type="molecule type" value="Genomic_DNA"/>
</dbReference>
<accession>B7PZI9</accession>
<dbReference type="PaxDb" id="6945-B7PZI9"/>
<evidence type="ECO:0000313" key="4">
    <source>
        <dbReference type="Proteomes" id="UP000001555"/>
    </source>
</evidence>
<sequence length="134" mass="14772">TPCRRRGGGNACLRTDLGSPRQPRRKKAPDPCPCPLRHLSVRTGTLLGRATSSADPRRRHSSRGNGPWEVTTAAERTRAVEFSFENHDPRKRRRCAGSLFFTPPFPPSLEASADSRKTQRQSGPSSSRVQAPTP</sequence>
<feature type="region of interest" description="Disordered" evidence="1">
    <location>
        <begin position="1"/>
        <end position="74"/>
    </location>
</feature>
<dbReference type="EMBL" id="ABJB010875319">
    <property type="status" value="NOT_ANNOTATED_CDS"/>
    <property type="molecule type" value="Genomic_DNA"/>
</dbReference>
<feature type="compositionally biased region" description="Polar residues" evidence="1">
    <location>
        <begin position="120"/>
        <end position="134"/>
    </location>
</feature>
<dbReference type="HOGENOM" id="CLU_1901451_0_0_1"/>
<reference evidence="2 4" key="1">
    <citation type="submission" date="2008-03" db="EMBL/GenBank/DDBJ databases">
        <title>Annotation of Ixodes scapularis.</title>
        <authorList>
            <consortium name="Ixodes scapularis Genome Project Consortium"/>
            <person name="Caler E."/>
            <person name="Hannick L.I."/>
            <person name="Bidwell S."/>
            <person name="Joardar V."/>
            <person name="Thiagarajan M."/>
            <person name="Amedeo P."/>
            <person name="Galinsky K.J."/>
            <person name="Schobel S."/>
            <person name="Inman J."/>
            <person name="Hostetler J."/>
            <person name="Miller J."/>
            <person name="Hammond M."/>
            <person name="Megy K."/>
            <person name="Lawson D."/>
            <person name="Kodira C."/>
            <person name="Sutton G."/>
            <person name="Meyer J."/>
            <person name="Hill C.A."/>
            <person name="Birren B."/>
            <person name="Nene V."/>
            <person name="Collins F."/>
            <person name="Alarcon-Chaidez F."/>
            <person name="Wikel S."/>
            <person name="Strausberg R."/>
        </authorList>
    </citation>
    <scope>NUCLEOTIDE SEQUENCE [LARGE SCALE GENOMIC DNA]</scope>
    <source>
        <strain evidence="4">Wikel</strain>
        <strain evidence="2">Wikel colony</strain>
    </source>
</reference>
<dbReference type="AlphaFoldDB" id="B7PZI9"/>
<evidence type="ECO:0000256" key="1">
    <source>
        <dbReference type="SAM" id="MobiDB-lite"/>
    </source>
</evidence>
<feature type="non-terminal residue" evidence="2">
    <location>
        <position position="134"/>
    </location>
</feature>
<dbReference type="Proteomes" id="UP000001555">
    <property type="component" value="Unassembled WGS sequence"/>
</dbReference>
<dbReference type="EnsemblMetazoa" id="ISCW020106-RA">
    <property type="protein sequence ID" value="ISCW020106-PA"/>
    <property type="gene ID" value="ISCW020106"/>
</dbReference>
<evidence type="ECO:0000313" key="3">
    <source>
        <dbReference type="EnsemblMetazoa" id="ISCW020106-PA"/>
    </source>
</evidence>
<reference evidence="3" key="2">
    <citation type="submission" date="2020-05" db="UniProtKB">
        <authorList>
            <consortium name="EnsemblMetazoa"/>
        </authorList>
    </citation>
    <scope>IDENTIFICATION</scope>
    <source>
        <strain evidence="3">wikel</strain>
    </source>
</reference>